<comment type="caution">
    <text evidence="2">The sequence shown here is derived from an EMBL/GenBank/DDBJ whole genome shotgun (WGS) entry which is preliminary data.</text>
</comment>
<feature type="domain" description="A to I editase" evidence="1">
    <location>
        <begin position="19"/>
        <end position="118"/>
    </location>
</feature>
<protein>
    <recommendedName>
        <fullName evidence="1">A to I editase domain-containing protein</fullName>
    </recommendedName>
</protein>
<dbReference type="GO" id="GO:0004000">
    <property type="term" value="F:adenosine deaminase activity"/>
    <property type="evidence" value="ECO:0007669"/>
    <property type="project" value="InterPro"/>
</dbReference>
<evidence type="ECO:0000259" key="1">
    <source>
        <dbReference type="Pfam" id="PF02137"/>
    </source>
</evidence>
<dbReference type="Proteomes" id="UP000502823">
    <property type="component" value="Unassembled WGS sequence"/>
</dbReference>
<dbReference type="GO" id="GO:0006396">
    <property type="term" value="P:RNA processing"/>
    <property type="evidence" value="ECO:0007669"/>
    <property type="project" value="InterPro"/>
</dbReference>
<dbReference type="EMBL" id="BLKM01010390">
    <property type="protein sequence ID" value="GFG29967.1"/>
    <property type="molecule type" value="Genomic_DNA"/>
</dbReference>
<dbReference type="GO" id="GO:0003723">
    <property type="term" value="F:RNA binding"/>
    <property type="evidence" value="ECO:0007669"/>
    <property type="project" value="InterPro"/>
</dbReference>
<dbReference type="AlphaFoldDB" id="A0A6L2PIT3"/>
<dbReference type="OrthoDB" id="416253at2759"/>
<name>A0A6L2PIT3_COPFO</name>
<reference evidence="3" key="1">
    <citation type="submission" date="2020-01" db="EMBL/GenBank/DDBJ databases">
        <title>Draft genome sequence of the Termite Coptotermes fromosanus.</title>
        <authorList>
            <person name="Itakura S."/>
            <person name="Yosikawa Y."/>
            <person name="Umezawa K."/>
        </authorList>
    </citation>
    <scope>NUCLEOTIDE SEQUENCE [LARGE SCALE GENOMIC DNA]</scope>
</reference>
<accession>A0A6L2PIT3</accession>
<gene>
    <name evidence="2" type="ORF">Cfor_11752</name>
</gene>
<proteinExistence type="predicted"/>
<keyword evidence="3" id="KW-1185">Reference proteome</keyword>
<organism evidence="2 3">
    <name type="scientific">Coptotermes formosanus</name>
    <name type="common">Formosan subterranean termite</name>
    <dbReference type="NCBI Taxonomy" id="36987"/>
    <lineage>
        <taxon>Eukaryota</taxon>
        <taxon>Metazoa</taxon>
        <taxon>Ecdysozoa</taxon>
        <taxon>Arthropoda</taxon>
        <taxon>Hexapoda</taxon>
        <taxon>Insecta</taxon>
        <taxon>Pterygota</taxon>
        <taxon>Neoptera</taxon>
        <taxon>Polyneoptera</taxon>
        <taxon>Dictyoptera</taxon>
        <taxon>Blattodea</taxon>
        <taxon>Blattoidea</taxon>
        <taxon>Termitoidae</taxon>
        <taxon>Rhinotermitidae</taxon>
        <taxon>Coptotermes</taxon>
    </lineage>
</organism>
<dbReference type="Pfam" id="PF02137">
    <property type="entry name" value="A_deamin"/>
    <property type="match status" value="1"/>
</dbReference>
<sequence length="129" mass="14629">MENKKRLVPSNYFILALEVAVEGKKQGVTKKAGHTSAGRLLICKKELLRQFVKMVLLMPEAASHITSVLDTSDVAGNIVEVEQHLVNMPYRQLKYLSKDYQEAWNTVRATCFPSWTVKCQSLLNFCLVE</sequence>
<evidence type="ECO:0000313" key="2">
    <source>
        <dbReference type="EMBL" id="GFG29967.1"/>
    </source>
</evidence>
<evidence type="ECO:0000313" key="3">
    <source>
        <dbReference type="Proteomes" id="UP000502823"/>
    </source>
</evidence>
<dbReference type="InterPro" id="IPR002466">
    <property type="entry name" value="A_deamin"/>
</dbReference>
<dbReference type="InParanoid" id="A0A6L2PIT3"/>